<name>A0ABN5B491_9SPHN</name>
<dbReference type="EMBL" id="CP020083">
    <property type="protein sequence ID" value="ASR51646.1"/>
    <property type="molecule type" value="Genomic_DNA"/>
</dbReference>
<feature type="chain" id="PRO_5045075697" evidence="2">
    <location>
        <begin position="24"/>
        <end position="194"/>
    </location>
</feature>
<gene>
    <name evidence="4" type="ORF">B5J99_09390</name>
</gene>
<evidence type="ECO:0000256" key="1">
    <source>
        <dbReference type="ARBA" id="ARBA00010457"/>
    </source>
</evidence>
<evidence type="ECO:0000259" key="3">
    <source>
        <dbReference type="Pfam" id="PF00080"/>
    </source>
</evidence>
<dbReference type="Gene3D" id="2.60.40.200">
    <property type="entry name" value="Superoxide dismutase, copper/zinc binding domain"/>
    <property type="match status" value="1"/>
</dbReference>
<reference evidence="4 5" key="1">
    <citation type="submission" date="2017-03" db="EMBL/GenBank/DDBJ databases">
        <title>Complete genome sequence of Blastomonas fulva degrading microcsystin LR.</title>
        <authorList>
            <person name="Lee H.-g."/>
            <person name="Jin L."/>
            <person name="oh H.-M."/>
        </authorList>
    </citation>
    <scope>NUCLEOTIDE SEQUENCE [LARGE SCALE GENOMIC DNA]</scope>
    <source>
        <strain evidence="4 5">T2</strain>
    </source>
</reference>
<keyword evidence="2" id="KW-0732">Signal</keyword>
<dbReference type="Proteomes" id="UP000258016">
    <property type="component" value="Chromosome"/>
</dbReference>
<organism evidence="4 5">
    <name type="scientific">Blastomonas fulva</name>
    <dbReference type="NCBI Taxonomy" id="1550728"/>
    <lineage>
        <taxon>Bacteria</taxon>
        <taxon>Pseudomonadati</taxon>
        <taxon>Pseudomonadota</taxon>
        <taxon>Alphaproteobacteria</taxon>
        <taxon>Sphingomonadales</taxon>
        <taxon>Sphingomonadaceae</taxon>
        <taxon>Blastomonas</taxon>
    </lineage>
</organism>
<evidence type="ECO:0000313" key="5">
    <source>
        <dbReference type="Proteomes" id="UP000258016"/>
    </source>
</evidence>
<feature type="domain" description="Superoxide dismutase copper/zinc binding" evidence="3">
    <location>
        <begin position="65"/>
        <end position="190"/>
    </location>
</feature>
<dbReference type="PROSITE" id="PS51257">
    <property type="entry name" value="PROKAR_LIPOPROTEIN"/>
    <property type="match status" value="1"/>
</dbReference>
<evidence type="ECO:0000256" key="2">
    <source>
        <dbReference type="SAM" id="SignalP"/>
    </source>
</evidence>
<protein>
    <submittedName>
        <fullName evidence="4">Superoxide dismutase</fullName>
    </submittedName>
</protein>
<dbReference type="InterPro" id="IPR001424">
    <property type="entry name" value="SOD_Cu_Zn_dom"/>
</dbReference>
<dbReference type="RefSeq" id="WP_117352250.1">
    <property type="nucleotide sequence ID" value="NZ_CP020083.1"/>
</dbReference>
<keyword evidence="5" id="KW-1185">Reference proteome</keyword>
<feature type="signal peptide" evidence="2">
    <location>
        <begin position="1"/>
        <end position="23"/>
    </location>
</feature>
<sequence>MIPIRFSLSASVLAGALALGACGNETPAPAPEPAESGDGTLAMADPVAPVIATASLKTADGRDAGTVTATEREGGILIAVSATGIAPGEHGIHVHMTGKCDGPKFETAGGHWNPMGAKHGLSNPQGSHHGDMPNLTIASDGSGKMDYTVKEAALAEMLDADGAALVIHAKADDQMTDPSGDSGDRIACGVFGRG</sequence>
<evidence type="ECO:0000313" key="4">
    <source>
        <dbReference type="EMBL" id="ASR51646.1"/>
    </source>
</evidence>
<accession>A0ABN5B491</accession>
<dbReference type="PANTHER" id="PTHR10003">
    <property type="entry name" value="SUPEROXIDE DISMUTASE CU-ZN -RELATED"/>
    <property type="match status" value="1"/>
</dbReference>
<dbReference type="CDD" id="cd00305">
    <property type="entry name" value="Cu-Zn_Superoxide_Dismutase"/>
    <property type="match status" value="1"/>
</dbReference>
<dbReference type="GeneID" id="303485781"/>
<comment type="similarity">
    <text evidence="1">Belongs to the Cu-Zn superoxide dismutase family.</text>
</comment>
<dbReference type="SUPFAM" id="SSF49329">
    <property type="entry name" value="Cu,Zn superoxide dismutase-like"/>
    <property type="match status" value="1"/>
</dbReference>
<dbReference type="InterPro" id="IPR036423">
    <property type="entry name" value="SOD-like_Cu/Zn_dom_sf"/>
</dbReference>
<proteinExistence type="inferred from homology"/>
<dbReference type="InterPro" id="IPR024134">
    <property type="entry name" value="SOD_Cu/Zn_/chaperone"/>
</dbReference>
<dbReference type="Pfam" id="PF00080">
    <property type="entry name" value="Sod_Cu"/>
    <property type="match status" value="1"/>
</dbReference>